<evidence type="ECO:0000313" key="2">
    <source>
        <dbReference type="EMBL" id="KAK0750780.1"/>
    </source>
</evidence>
<feature type="region of interest" description="Disordered" evidence="1">
    <location>
        <begin position="185"/>
        <end position="269"/>
    </location>
</feature>
<feature type="compositionally biased region" description="Low complexity" evidence="1">
    <location>
        <begin position="138"/>
        <end position="168"/>
    </location>
</feature>
<reference evidence="2" key="1">
    <citation type="submission" date="2023-06" db="EMBL/GenBank/DDBJ databases">
        <title>Genome-scale phylogeny and comparative genomics of the fungal order Sordariales.</title>
        <authorList>
            <consortium name="Lawrence Berkeley National Laboratory"/>
            <person name="Hensen N."/>
            <person name="Bonometti L."/>
            <person name="Westerberg I."/>
            <person name="Brannstrom I.O."/>
            <person name="Guillou S."/>
            <person name="Cros-Aarteil S."/>
            <person name="Calhoun S."/>
            <person name="Haridas S."/>
            <person name="Kuo A."/>
            <person name="Mondo S."/>
            <person name="Pangilinan J."/>
            <person name="Riley R."/>
            <person name="LaButti K."/>
            <person name="Andreopoulos B."/>
            <person name="Lipzen A."/>
            <person name="Chen C."/>
            <person name="Yanf M."/>
            <person name="Daum C."/>
            <person name="Ng V."/>
            <person name="Clum A."/>
            <person name="Steindorff A."/>
            <person name="Ohm R."/>
            <person name="Martin F."/>
            <person name="Silar P."/>
            <person name="Natvig D."/>
            <person name="Lalanne C."/>
            <person name="Gautier V."/>
            <person name="Ament-velasquez S.L."/>
            <person name="Kruys A."/>
            <person name="Hutchinson M.I."/>
            <person name="Powell A.J."/>
            <person name="Barry K."/>
            <person name="Miller A.N."/>
            <person name="Grigoriev I.V."/>
            <person name="Debuchy R."/>
            <person name="Gladieux P."/>
            <person name="Thoren M.H."/>
            <person name="Johannesson H."/>
        </authorList>
    </citation>
    <scope>NUCLEOTIDE SEQUENCE</scope>
    <source>
        <strain evidence="2">SMH3187-1</strain>
    </source>
</reference>
<accession>A0AA40K9H6</accession>
<evidence type="ECO:0000313" key="3">
    <source>
        <dbReference type="Proteomes" id="UP001172155"/>
    </source>
</evidence>
<feature type="compositionally biased region" description="Polar residues" evidence="1">
    <location>
        <begin position="230"/>
        <end position="249"/>
    </location>
</feature>
<keyword evidence="3" id="KW-1185">Reference proteome</keyword>
<feature type="region of interest" description="Disordered" evidence="1">
    <location>
        <begin position="107"/>
        <end position="171"/>
    </location>
</feature>
<dbReference type="EMBL" id="JAUKUD010000002">
    <property type="protein sequence ID" value="KAK0750780.1"/>
    <property type="molecule type" value="Genomic_DNA"/>
</dbReference>
<dbReference type="Proteomes" id="UP001172155">
    <property type="component" value="Unassembled WGS sequence"/>
</dbReference>
<name>A0AA40K9H6_9PEZI</name>
<feature type="compositionally biased region" description="Basic and acidic residues" evidence="1">
    <location>
        <begin position="212"/>
        <end position="221"/>
    </location>
</feature>
<gene>
    <name evidence="2" type="ORF">B0T18DRAFT_425535</name>
</gene>
<dbReference type="AlphaFoldDB" id="A0AA40K9H6"/>
<feature type="region of interest" description="Disordered" evidence="1">
    <location>
        <begin position="396"/>
        <end position="428"/>
    </location>
</feature>
<proteinExistence type="predicted"/>
<protein>
    <submittedName>
        <fullName evidence="2">Uncharacterized protein</fullName>
    </submittedName>
</protein>
<sequence>MSCDPDPDPALMADIDADLAQHTKTLATERVKRELLHIAQKTRDEVRSKIERFAYRTDILNATLRTYLTQDDADKAMDEMRSEALNIVWEAVDGTFLANALRAGKQGRGLAGSSLPTPPTEAASNSAKSSGRRLFPWSSHAASTSHADSTSHAASHAASTSHAPSTFSESPDQTLIGEVEQGDVAAPPVDNLQPPNLEPSSQIQSQRSPAKRGRDCSDTSRPHTTKKPRNNSSVQQEDMETPSSGSAPTRRSARKSLGQASTELSRRKTIPTWEAEGEYFVFFHNFPEPGWYVVSCDLGQERDPIKCNVYPLKPATNPPPRGREISAISHFNDSVRCRGHDCSRQYTAEEIMANFALKVVSRDGEPVDERWAAASNYRLEQDYRCKIKQEQFEESRSISALKAKQAPASILNPANRPPPPSDAYEVPD</sequence>
<evidence type="ECO:0000256" key="1">
    <source>
        <dbReference type="SAM" id="MobiDB-lite"/>
    </source>
</evidence>
<feature type="compositionally biased region" description="Polar residues" evidence="1">
    <location>
        <begin position="198"/>
        <end position="208"/>
    </location>
</feature>
<comment type="caution">
    <text evidence="2">The sequence shown here is derived from an EMBL/GenBank/DDBJ whole genome shotgun (WGS) entry which is preliminary data.</text>
</comment>
<organism evidence="2 3">
    <name type="scientific">Schizothecium vesticola</name>
    <dbReference type="NCBI Taxonomy" id="314040"/>
    <lineage>
        <taxon>Eukaryota</taxon>
        <taxon>Fungi</taxon>
        <taxon>Dikarya</taxon>
        <taxon>Ascomycota</taxon>
        <taxon>Pezizomycotina</taxon>
        <taxon>Sordariomycetes</taxon>
        <taxon>Sordariomycetidae</taxon>
        <taxon>Sordariales</taxon>
        <taxon>Schizotheciaceae</taxon>
        <taxon>Schizothecium</taxon>
    </lineage>
</organism>